<evidence type="ECO:0000259" key="8">
    <source>
        <dbReference type="PROSITE" id="PS50119"/>
    </source>
</evidence>
<dbReference type="EnsemblMetazoa" id="XM_024230123.1">
    <property type="protein sequence ID" value="XP_024085891.1"/>
    <property type="gene ID" value="LOC106666630"/>
</dbReference>
<dbReference type="Proteomes" id="UP000494040">
    <property type="component" value="Unassembled WGS sequence"/>
</dbReference>
<dbReference type="GO" id="GO:0000209">
    <property type="term" value="P:protein polyubiquitination"/>
    <property type="evidence" value="ECO:0007669"/>
    <property type="project" value="TreeGrafter"/>
</dbReference>
<dbReference type="Pfam" id="PF00643">
    <property type="entry name" value="zf-B_box"/>
    <property type="match status" value="1"/>
</dbReference>
<dbReference type="SUPFAM" id="SSF57845">
    <property type="entry name" value="B-box zinc-binding domain"/>
    <property type="match status" value="1"/>
</dbReference>
<dbReference type="GO" id="GO:0043161">
    <property type="term" value="P:proteasome-mediated ubiquitin-dependent protein catabolic process"/>
    <property type="evidence" value="ECO:0007669"/>
    <property type="project" value="TreeGrafter"/>
</dbReference>
<dbReference type="PROSITE" id="PS50119">
    <property type="entry name" value="ZF_BBOX"/>
    <property type="match status" value="2"/>
</dbReference>
<dbReference type="PANTHER" id="PTHR24104">
    <property type="entry name" value="E3 UBIQUITIN-PROTEIN LIGASE NHLRC1-RELATED"/>
    <property type="match status" value="1"/>
</dbReference>
<dbReference type="AlphaFoldDB" id="A0A8I6SRA9"/>
<dbReference type="CTD" id="44653"/>
<dbReference type="InterPro" id="IPR050952">
    <property type="entry name" value="TRIM-NHL_E3_ligases"/>
</dbReference>
<evidence type="ECO:0000256" key="4">
    <source>
        <dbReference type="ARBA" id="ARBA00022833"/>
    </source>
</evidence>
<dbReference type="GO" id="GO:0061630">
    <property type="term" value="F:ubiquitin protein ligase activity"/>
    <property type="evidence" value="ECO:0007669"/>
    <property type="project" value="TreeGrafter"/>
</dbReference>
<keyword evidence="3 5" id="KW-0863">Zinc-finger</keyword>
<dbReference type="OrthoDB" id="342730at2759"/>
<feature type="domain" description="B box-type" evidence="8">
    <location>
        <begin position="216"/>
        <end position="257"/>
    </location>
</feature>
<feature type="repeat" description="NHL" evidence="6">
    <location>
        <begin position="577"/>
        <end position="620"/>
    </location>
</feature>
<accession>A0A8I6SRA9</accession>
<feature type="domain" description="B box-type" evidence="8">
    <location>
        <begin position="142"/>
        <end position="189"/>
    </location>
</feature>
<evidence type="ECO:0000256" key="2">
    <source>
        <dbReference type="ARBA" id="ARBA00022737"/>
    </source>
</evidence>
<dbReference type="RefSeq" id="XP_024085891.1">
    <property type="nucleotide sequence ID" value="XM_024230123.1"/>
</dbReference>
<feature type="repeat" description="NHL" evidence="6">
    <location>
        <begin position="532"/>
        <end position="573"/>
    </location>
</feature>
<dbReference type="PROSITE" id="PS51125">
    <property type="entry name" value="NHL"/>
    <property type="match status" value="6"/>
</dbReference>
<protein>
    <recommendedName>
        <fullName evidence="8">B box-type domain-containing protein</fullName>
    </recommendedName>
</protein>
<evidence type="ECO:0000256" key="6">
    <source>
        <dbReference type="PROSITE-ProRule" id="PRU00504"/>
    </source>
</evidence>
<proteinExistence type="predicted"/>
<evidence type="ECO:0000256" key="7">
    <source>
        <dbReference type="SAM" id="MobiDB-lite"/>
    </source>
</evidence>
<evidence type="ECO:0000256" key="1">
    <source>
        <dbReference type="ARBA" id="ARBA00022723"/>
    </source>
</evidence>
<dbReference type="CDD" id="cd19796">
    <property type="entry name" value="Bbox2_TRIM71_C-VII"/>
    <property type="match status" value="1"/>
</dbReference>
<evidence type="ECO:0000256" key="3">
    <source>
        <dbReference type="ARBA" id="ARBA00022771"/>
    </source>
</evidence>
<evidence type="ECO:0000256" key="5">
    <source>
        <dbReference type="PROSITE-ProRule" id="PRU00024"/>
    </source>
</evidence>
<evidence type="ECO:0000313" key="10">
    <source>
        <dbReference type="Proteomes" id="UP000494040"/>
    </source>
</evidence>
<dbReference type="InterPro" id="IPR011042">
    <property type="entry name" value="6-blade_b-propeller_TolB-like"/>
</dbReference>
<dbReference type="PANTHER" id="PTHR24104:SF48">
    <property type="entry name" value="PROTEIN WECH"/>
    <property type="match status" value="1"/>
</dbReference>
<keyword evidence="4" id="KW-0862">Zinc</keyword>
<evidence type="ECO:0000313" key="9">
    <source>
        <dbReference type="EnsemblMetazoa" id="XP_024085891.1"/>
    </source>
</evidence>
<dbReference type="SUPFAM" id="SSF101898">
    <property type="entry name" value="NHL repeat"/>
    <property type="match status" value="1"/>
</dbReference>
<keyword evidence="10" id="KW-1185">Reference proteome</keyword>
<feature type="region of interest" description="Disordered" evidence="7">
    <location>
        <begin position="1"/>
        <end position="33"/>
    </location>
</feature>
<dbReference type="SMART" id="SM00336">
    <property type="entry name" value="BBOX"/>
    <property type="match status" value="2"/>
</dbReference>
<dbReference type="GeneID" id="106666630"/>
<feature type="repeat" description="NHL" evidence="6">
    <location>
        <begin position="720"/>
        <end position="763"/>
    </location>
</feature>
<dbReference type="FunFam" id="2.120.10.30:FF:000037">
    <property type="entry name" value="Uncharacterized protein, isoform E"/>
    <property type="match status" value="1"/>
</dbReference>
<name>A0A8I6SRA9_CIMLE</name>
<dbReference type="OMA" id="WKQFDSP"/>
<sequence length="807" mass="90190">MRQDPLSFHSNKQLARRVSYRRRTDVPTQDGQRLGSRCPLEMFQIGRVVTAKFKTRFKAKLKGSEDVEKSSLERETKPAKIGRPQVIGEMTSSMRDEEFSLNQNDMATTFSDHNTILQCLGNLCPLEPEDLLLNDLLQDKNDSQCLCHNCDECAKATSRCKDCDELLCDSCVRAHIRVKLTKDHCIVRITDSQQSPTFNNASSIASSGSPNSTILNDSTHCDIHLTETVKLYCDTCCTSICGECTMREHRGHSFVYLQDAIEGARAASVRLITDAKMGAQSVKECLDISQRMIDSVNLKSHEVGREIRTMIRKAKVVLEDRERDLLMKVDKIRVMKQKAIQQQIDGLRAVLSCYSNTSEMLSDVLEVGSPIDILHAKENSFTELKKIRSIRSGMHHIDDEITFIPPDASFLLALNNMGDVTCSGCPPSTIVEGILRNIGTRITPFFPNKNDVAPIADGLSPFLPPTESSSNSIPSIMEDDKLSLWSSSPFKPKIELGLPYHRMLARNRTINSISLMRRTPRDYTDAGRPHVVIGGEGEQDGQLCRPWGVCCDFEGNIIAADRSNNRIQIFKSDGTFLRKFGSHGSEPGYFDRPASVAVDPLGRIVVTDKDNHRVQVFTPEGQFVFTFGEKGSKIGQFNYPWDIDVDSRGRIVVSDTRNHRIQLFSIDGTFLCKYGFENTTNMVKHFDSPRGVCFGAKGCVIVTDFNNHRLVVIDPNFRNARFLGTEGSAAKQFLRPQGVAVDHEGKIIVADSRNNRIQIFEQNGSFLWQFGTAGKEPGQLDRPSGVCLTPDGKVVVVDFGNNRIQVF</sequence>
<dbReference type="InterPro" id="IPR000315">
    <property type="entry name" value="Znf_B-box"/>
</dbReference>
<keyword evidence="2" id="KW-0677">Repeat</keyword>
<dbReference type="Pfam" id="PF01436">
    <property type="entry name" value="NHL"/>
    <property type="match status" value="6"/>
</dbReference>
<feature type="repeat" description="NHL" evidence="6">
    <location>
        <begin position="684"/>
        <end position="716"/>
    </location>
</feature>
<dbReference type="FunFam" id="2.120.10.30:FF:000013">
    <property type="entry name" value="E3 ubiquitin-protein ligase TRIM71"/>
    <property type="match status" value="1"/>
</dbReference>
<keyword evidence="1" id="KW-0479">Metal-binding</keyword>
<dbReference type="Gene3D" id="3.30.160.60">
    <property type="entry name" value="Classic Zinc Finger"/>
    <property type="match status" value="1"/>
</dbReference>
<reference evidence="9" key="1">
    <citation type="submission" date="2022-01" db="UniProtKB">
        <authorList>
            <consortium name="EnsemblMetazoa"/>
        </authorList>
    </citation>
    <scope>IDENTIFICATION</scope>
</reference>
<feature type="repeat" description="NHL" evidence="6">
    <location>
        <begin position="769"/>
        <end position="807"/>
    </location>
</feature>
<dbReference type="CDD" id="cd14954">
    <property type="entry name" value="NHL_TRIM71_like"/>
    <property type="match status" value="1"/>
</dbReference>
<feature type="repeat" description="NHL" evidence="6">
    <location>
        <begin position="624"/>
        <end position="667"/>
    </location>
</feature>
<dbReference type="InterPro" id="IPR001258">
    <property type="entry name" value="NHL_repeat"/>
</dbReference>
<dbReference type="Gene3D" id="2.120.10.30">
    <property type="entry name" value="TolB, C-terminal domain"/>
    <property type="match status" value="3"/>
</dbReference>
<dbReference type="GO" id="GO:0008270">
    <property type="term" value="F:zinc ion binding"/>
    <property type="evidence" value="ECO:0007669"/>
    <property type="project" value="UniProtKB-KW"/>
</dbReference>
<organism evidence="9 10">
    <name type="scientific">Cimex lectularius</name>
    <name type="common">Bed bug</name>
    <name type="synonym">Acanthia lectularia</name>
    <dbReference type="NCBI Taxonomy" id="79782"/>
    <lineage>
        <taxon>Eukaryota</taxon>
        <taxon>Metazoa</taxon>
        <taxon>Ecdysozoa</taxon>
        <taxon>Arthropoda</taxon>
        <taxon>Hexapoda</taxon>
        <taxon>Insecta</taxon>
        <taxon>Pterygota</taxon>
        <taxon>Neoptera</taxon>
        <taxon>Paraneoptera</taxon>
        <taxon>Hemiptera</taxon>
        <taxon>Heteroptera</taxon>
        <taxon>Panheteroptera</taxon>
        <taxon>Cimicomorpha</taxon>
        <taxon>Cimicidae</taxon>
        <taxon>Cimex</taxon>
    </lineage>
</organism>